<keyword evidence="1 4" id="KW-0378">Hydrolase</keyword>
<evidence type="ECO:0000313" key="8">
    <source>
        <dbReference type="Proteomes" id="UP000317839"/>
    </source>
</evidence>
<dbReference type="AlphaFoldDB" id="A0A545TH98"/>
<dbReference type="PANTHER" id="PTHR14226">
    <property type="entry name" value="NEUROPATHY TARGET ESTERASE/SWISS CHEESE D.MELANOGASTER"/>
    <property type="match status" value="1"/>
</dbReference>
<dbReference type="CDD" id="cd07206">
    <property type="entry name" value="Pat_TGL3-4-5_SDP1"/>
    <property type="match status" value="1"/>
</dbReference>
<organism evidence="7 8">
    <name type="scientific">Aliikangiella marina</name>
    <dbReference type="NCBI Taxonomy" id="1712262"/>
    <lineage>
        <taxon>Bacteria</taxon>
        <taxon>Pseudomonadati</taxon>
        <taxon>Pseudomonadota</taxon>
        <taxon>Gammaproteobacteria</taxon>
        <taxon>Oceanospirillales</taxon>
        <taxon>Pleioneaceae</taxon>
        <taxon>Aliikangiella</taxon>
    </lineage>
</organism>
<keyword evidence="3 4" id="KW-0443">Lipid metabolism</keyword>
<dbReference type="GO" id="GO:0004806">
    <property type="term" value="F:triacylglycerol lipase activity"/>
    <property type="evidence" value="ECO:0007669"/>
    <property type="project" value="InterPro"/>
</dbReference>
<dbReference type="OrthoDB" id="7055653at2"/>
<evidence type="ECO:0000256" key="2">
    <source>
        <dbReference type="ARBA" id="ARBA00022963"/>
    </source>
</evidence>
<proteinExistence type="predicted"/>
<dbReference type="Proteomes" id="UP000317839">
    <property type="component" value="Unassembled WGS sequence"/>
</dbReference>
<accession>A0A545TH98</accession>
<feature type="short sequence motif" description="GXSXG" evidence="4">
    <location>
        <begin position="178"/>
        <end position="182"/>
    </location>
</feature>
<evidence type="ECO:0000256" key="4">
    <source>
        <dbReference type="PROSITE-ProRule" id="PRU01161"/>
    </source>
</evidence>
<dbReference type="PROSITE" id="PS51635">
    <property type="entry name" value="PNPLA"/>
    <property type="match status" value="1"/>
</dbReference>
<protein>
    <submittedName>
        <fullName evidence="7">DUF3336 domain-containing protein</fullName>
    </submittedName>
</protein>
<feature type="region of interest" description="Disordered" evidence="5">
    <location>
        <begin position="483"/>
        <end position="503"/>
    </location>
</feature>
<evidence type="ECO:0000259" key="6">
    <source>
        <dbReference type="PROSITE" id="PS51635"/>
    </source>
</evidence>
<dbReference type="Pfam" id="PF01734">
    <property type="entry name" value="Patatin"/>
    <property type="match status" value="1"/>
</dbReference>
<dbReference type="EMBL" id="VIKR01000001">
    <property type="protein sequence ID" value="TQV76600.1"/>
    <property type="molecule type" value="Genomic_DNA"/>
</dbReference>
<feature type="active site" description="Proton acceptor" evidence="4">
    <location>
        <position position="319"/>
    </location>
</feature>
<dbReference type="InterPro" id="IPR002641">
    <property type="entry name" value="PNPLA_dom"/>
</dbReference>
<dbReference type="RefSeq" id="WP_142887960.1">
    <property type="nucleotide sequence ID" value="NZ_VIKR01000001.1"/>
</dbReference>
<evidence type="ECO:0000256" key="3">
    <source>
        <dbReference type="ARBA" id="ARBA00023098"/>
    </source>
</evidence>
<keyword evidence="2 4" id="KW-0442">Lipid degradation</keyword>
<evidence type="ECO:0000256" key="1">
    <source>
        <dbReference type="ARBA" id="ARBA00022801"/>
    </source>
</evidence>
<dbReference type="InterPro" id="IPR021771">
    <property type="entry name" value="Triacylglycerol_lipase_N"/>
</dbReference>
<evidence type="ECO:0000313" key="7">
    <source>
        <dbReference type="EMBL" id="TQV76600.1"/>
    </source>
</evidence>
<evidence type="ECO:0000256" key="5">
    <source>
        <dbReference type="SAM" id="MobiDB-lite"/>
    </source>
</evidence>
<gene>
    <name evidence="7" type="ORF">FLL45_01185</name>
</gene>
<feature type="compositionally biased region" description="Basic and acidic residues" evidence="5">
    <location>
        <begin position="486"/>
        <end position="495"/>
    </location>
</feature>
<feature type="active site" description="Nucleophile" evidence="4">
    <location>
        <position position="180"/>
    </location>
</feature>
<dbReference type="Gene3D" id="3.40.1090.10">
    <property type="entry name" value="Cytosolic phospholipase A2 catalytic domain"/>
    <property type="match status" value="2"/>
</dbReference>
<dbReference type="InterPro" id="IPR016035">
    <property type="entry name" value="Acyl_Trfase/lysoPLipase"/>
</dbReference>
<name>A0A545TH98_9GAMM</name>
<dbReference type="InterPro" id="IPR050301">
    <property type="entry name" value="NTE"/>
</dbReference>
<reference evidence="7 8" key="1">
    <citation type="submission" date="2019-06" db="EMBL/GenBank/DDBJ databases">
        <title>Draft genome of Aliikangiella marina GYP-15.</title>
        <authorList>
            <person name="Wang G."/>
        </authorList>
    </citation>
    <scope>NUCLEOTIDE SEQUENCE [LARGE SCALE GENOMIC DNA]</scope>
    <source>
        <strain evidence="7 8">GYP-15</strain>
    </source>
</reference>
<feature type="domain" description="PNPLA" evidence="6">
    <location>
        <begin position="147"/>
        <end position="332"/>
    </location>
</feature>
<dbReference type="Pfam" id="PF11815">
    <property type="entry name" value="DUF3336"/>
    <property type="match status" value="1"/>
</dbReference>
<keyword evidence="8" id="KW-1185">Reference proteome</keyword>
<comment type="caution">
    <text evidence="4">Lacks conserved residue(s) required for the propagation of feature annotation.</text>
</comment>
<comment type="caution">
    <text evidence="7">The sequence shown here is derived from an EMBL/GenBank/DDBJ whole genome shotgun (WGS) entry which is preliminary data.</text>
</comment>
<dbReference type="PANTHER" id="PTHR14226:SF10">
    <property type="entry name" value="TRIACYLGLYCEROL LIPASE 4-RELATED"/>
    <property type="match status" value="1"/>
</dbReference>
<sequence>MLFGPNLSDIEKEIENADSYQAFYEASLYHDEVSGANAWKEEDDSSAYDYQMIRKRVERIKAARASRDAPALMSILHEGIHGNLGNIANPLLNKKAKIGTKKLIQEFLDEVCAALDFIYNADENEVDFYEKLSFFDETNHSYGQSCLMLSGGAGLGFFHAGVVKTLLAHDLIPKVVSGASAGSIIAALIGTRPKDELADLLTAENIYEHFRGWSRFKGVRQDSFFDSTRLENALIELFDLTTFDEAYEKTGISMTITVSPADLHQHSRLLNHKTSPNAIITQAVRASCAIPYVFSPVYLKAKNQQGDVIPYIPNRQFADGSLMADLPFERLARLFGVNHSIVSQINPLAAPFIAGGKHKTDSIKELTIRHATTLAKKNSVYFFDVLESLSKNDALRRGIHKVRSIIEQQYVGDINILPKRKLTDYRHVFANPSLDSLTKLIKSAEKACWPHIDMIRRNTQISKTFRKHLKDLKKRESLLLSHNTHPYREMNREASNDAASGQV</sequence>
<dbReference type="GO" id="GO:0016042">
    <property type="term" value="P:lipid catabolic process"/>
    <property type="evidence" value="ECO:0007669"/>
    <property type="project" value="UniProtKB-UniRule"/>
</dbReference>
<dbReference type="SUPFAM" id="SSF52151">
    <property type="entry name" value="FabD/lysophospholipase-like"/>
    <property type="match status" value="1"/>
</dbReference>